<dbReference type="GO" id="GO:0004197">
    <property type="term" value="F:cysteine-type endopeptidase activity"/>
    <property type="evidence" value="ECO:0007669"/>
    <property type="project" value="InterPro"/>
</dbReference>
<dbReference type="InterPro" id="IPR005314">
    <property type="entry name" value="Peptidase_C50"/>
</dbReference>
<feature type="compositionally biased region" description="Basic residues" evidence="1">
    <location>
        <begin position="1342"/>
        <end position="1353"/>
    </location>
</feature>
<feature type="region of interest" description="Disordered" evidence="1">
    <location>
        <begin position="1335"/>
        <end position="1364"/>
    </location>
</feature>
<dbReference type="OMA" id="FWSRYIK"/>
<evidence type="ECO:0008006" key="4">
    <source>
        <dbReference type="Google" id="ProtNLM"/>
    </source>
</evidence>
<dbReference type="PANTHER" id="PTHR12792">
    <property type="entry name" value="EXTRA SPINDLE POLES 1-RELATED"/>
    <property type="match status" value="1"/>
</dbReference>
<dbReference type="GO" id="GO:0072686">
    <property type="term" value="C:mitotic spindle"/>
    <property type="evidence" value="ECO:0007669"/>
    <property type="project" value="TreeGrafter"/>
</dbReference>
<feature type="compositionally biased region" description="Polar residues" evidence="1">
    <location>
        <begin position="55"/>
        <end position="68"/>
    </location>
</feature>
<dbReference type="GO" id="GO:0006508">
    <property type="term" value="P:proteolysis"/>
    <property type="evidence" value="ECO:0007669"/>
    <property type="project" value="InterPro"/>
</dbReference>
<dbReference type="GO" id="GO:0005634">
    <property type="term" value="C:nucleus"/>
    <property type="evidence" value="ECO:0007669"/>
    <property type="project" value="InterPro"/>
</dbReference>
<sequence length="1872" mass="208466">MSKLPSGSLVDTVKSSVLNPANCTNETVSLLRKLLAAADDELKPTPRKYTKAVKATSNRRPTRAGTSRATEKVTVFQGRAEPPVPSLSRQEQIALATEVFNISSKTLSEHIKLQPPRPLIREQTKNAATKAPLSPKKPLQPTSPNKTTRPTAEIKKASQRLDKRNTVASGISTIAESAVLALSSLRHLKQSESQKRELNLQLEQGLCILVGKLFAAGLKDMAIGELRILKSRINSYFGEESSRRTSTNGNGPEKLEDLVLIPQIPEDGMVLQLLISFQNLVIRAIIAEGQALTIQKTLDYLILSQPCSPPNLILAAHKAGTITADKAAQQLQALSSTVLSLAALTTPPAEGNTSATKTRVRPAVTVGLQILSMEIRCLWWKIAGHKYDSDKELWSPLARYFTGLARRCPNIKKADFENIKQAFLRLKSSLKLNGHEVRVQNLKSVSLSIVLRILGQLAYTAGCPSEAIEFCKAAAACLTASQPMQLAICCCKIAFFQIEISKGSFSGNIQTIQAAIAEAAKNLSAPLKGNLVDLDELFMEAAKLKKLIMKMTGMVVESVSSDIDGLWLSVVEYMVSFARFLNRYLGPLPLDADADSRNLFMQRLDACRNIAIAAIDSSVALGKISLGTERPSWRSLEPLLTDCFALLNRLNDPCIGDEQTSKSASSSLLRLSNLYWSRYATQKEAGKSPFELVPLLERSINALSHCAPAEQASGFIPIKLERLATIYSEVGHEGKAELNYSSSIRAHIKAGALTFVSGHSAQKPNRDIWKAPESPAFALGRVLSSYIKARLKHVHRTVEFVYDDETLDAECRAALLEHQTTILAEIFAVNPSDTLSQGLVSVISQLLSICPLDGLPYQRSRVVLFTLRLILESTIDPHIGFCQLLAKEAQECLSKLPRLAAGQTSYPYLEDLTTSLRLTLGFYRENLTIDDMQTVVQSWTKMSQTWTTWESVEARIFDTQIWISQLRSLVDYLEVKGHWTLQITVLSIFENVLELQEKRNHSLLVTSLSMIGLQFSRLGLAEKADDALTKAKALIKHQAICPSVVVFWHVVYAEYLIETGDSENSLEILQGAREIFDTSFANIAKNSMRIRNFLDRIGIDAAYLLSRITFAEGKMDQAIFYAKNAVKLSIRLWGRLEKYAGLNKKGDSVKEGVDTIADKLSTLNLSTGSVKLVKGYRTGAIYWPYFSSHCTALRQLSRISAYNGLYQEAVYYGQLALDAAKALGASFIAAFIKAELGSYNIRCNELEKGQQLLEEANSDSATADRSIHKIAVTYHLSALHKYTGELEEEYQMLDECNKALMECFQHENNPLACQLDGRVAEVQNNLEKLTIETKMVSMPQSKAKRNNQPRKPNKRPEKTLATKTTRGQEILRPSLVSQFRCEVLHRQVAAMISSQRFQDASDLLNEIEKLPISKNGLVAQCLHRASLHLNEAVHKLLSHAVYCVLPESCIALLSIQTTGSMSNQPPLTSTAHVSKTPKTPKQSALGSKKPSRLVREDFTDILSTANQSLHSTFPLAVTHDSTMNVHLLSYLTSRVSALSYATSKGGIAVDPSCTVQYKEAGQNSAFLREHCFISADKQLSATPKLSTWPLTPDTSSNSDSLQFSTFTEEYIDILPDKWNVISISLGVERNEFLISKLRAHEAPFMLCLPLRRSDSEDDDETGFSFEDGKQELQEIIRLANKSAHDTRARVDRKAKKEWWANREVLDTRLKDLLHNMENIWFGGFRGIFSQKPKNEVLLSRFVESFEKTLDKHLPSRRTTRGKAKHPRFTLDQNIMELFVNIGKLSDEDDPEESVMDLLYFVVDALQFQGERNAEKREHWLGFKLIDKMERISSIPAATSNRRKISFRLPSLDWMVGRALSRRIQARKSSNKR</sequence>
<dbReference type="InParanoid" id="C4JJS8"/>
<keyword evidence="3" id="KW-1185">Reference proteome</keyword>
<feature type="compositionally biased region" description="Polar residues" evidence="1">
    <location>
        <begin position="140"/>
        <end position="150"/>
    </location>
</feature>
<feature type="region of interest" description="Disordered" evidence="1">
    <location>
        <begin position="1463"/>
        <end position="1489"/>
    </location>
</feature>
<gene>
    <name evidence="2" type="ORF">UREG_01885</name>
</gene>
<dbReference type="EMBL" id="CH476615">
    <property type="protein sequence ID" value="EEP77036.1"/>
    <property type="molecule type" value="Genomic_DNA"/>
</dbReference>
<dbReference type="Proteomes" id="UP000002058">
    <property type="component" value="Unassembled WGS sequence"/>
</dbReference>
<feature type="region of interest" description="Disordered" evidence="1">
    <location>
        <begin position="51"/>
        <end position="71"/>
    </location>
</feature>
<feature type="compositionally biased region" description="Polar residues" evidence="1">
    <location>
        <begin position="1463"/>
        <end position="1485"/>
    </location>
</feature>
<protein>
    <recommendedName>
        <fullName evidence="4">Separase</fullName>
    </recommendedName>
</protein>
<evidence type="ECO:0000256" key="1">
    <source>
        <dbReference type="SAM" id="MobiDB-lite"/>
    </source>
</evidence>
<reference evidence="3" key="1">
    <citation type="journal article" date="2009" name="Genome Res.">
        <title>Comparative genomic analyses of the human fungal pathogens Coccidioides and their relatives.</title>
        <authorList>
            <person name="Sharpton T.J."/>
            <person name="Stajich J.E."/>
            <person name="Rounsley S.D."/>
            <person name="Gardner M.J."/>
            <person name="Wortman J.R."/>
            <person name="Jordar V.S."/>
            <person name="Maiti R."/>
            <person name="Kodira C.D."/>
            <person name="Neafsey D.E."/>
            <person name="Zeng Q."/>
            <person name="Hung C.-Y."/>
            <person name="McMahan C."/>
            <person name="Muszewska A."/>
            <person name="Grynberg M."/>
            <person name="Mandel M.A."/>
            <person name="Kellner E.M."/>
            <person name="Barker B.M."/>
            <person name="Galgiani J.N."/>
            <person name="Orbach M.J."/>
            <person name="Kirkland T.N."/>
            <person name="Cole G.T."/>
            <person name="Henn M.R."/>
            <person name="Birren B.W."/>
            <person name="Taylor J.W."/>
        </authorList>
    </citation>
    <scope>NUCLEOTIDE SEQUENCE [LARGE SCALE GENOMIC DNA]</scope>
    <source>
        <strain evidence="3">UAMH 1704</strain>
    </source>
</reference>
<evidence type="ECO:0000313" key="2">
    <source>
        <dbReference type="EMBL" id="EEP77036.1"/>
    </source>
</evidence>
<accession>C4JJS8</accession>
<dbReference type="RefSeq" id="XP_002542369.1">
    <property type="nucleotide sequence ID" value="XM_002542323.1"/>
</dbReference>
<dbReference type="Pfam" id="PF03568">
    <property type="entry name" value="Separin_C"/>
    <property type="match status" value="1"/>
</dbReference>
<organism evidence="2 3">
    <name type="scientific">Uncinocarpus reesii (strain UAMH 1704)</name>
    <dbReference type="NCBI Taxonomy" id="336963"/>
    <lineage>
        <taxon>Eukaryota</taxon>
        <taxon>Fungi</taxon>
        <taxon>Dikarya</taxon>
        <taxon>Ascomycota</taxon>
        <taxon>Pezizomycotina</taxon>
        <taxon>Eurotiomycetes</taxon>
        <taxon>Eurotiomycetidae</taxon>
        <taxon>Onygenales</taxon>
        <taxon>Onygenaceae</taxon>
        <taxon>Uncinocarpus</taxon>
    </lineage>
</organism>
<dbReference type="GeneID" id="8438522"/>
<dbReference type="GO" id="GO:0005737">
    <property type="term" value="C:cytoplasm"/>
    <property type="evidence" value="ECO:0007669"/>
    <property type="project" value="TreeGrafter"/>
</dbReference>
<evidence type="ECO:0000313" key="3">
    <source>
        <dbReference type="Proteomes" id="UP000002058"/>
    </source>
</evidence>
<proteinExistence type="predicted"/>
<dbReference type="GO" id="GO:0044732">
    <property type="term" value="C:mitotic spindle pole body"/>
    <property type="evidence" value="ECO:0007669"/>
    <property type="project" value="TreeGrafter"/>
</dbReference>
<dbReference type="OrthoDB" id="10255632at2759"/>
<dbReference type="KEGG" id="ure:UREG_01885"/>
<dbReference type="eggNOG" id="KOG1849">
    <property type="taxonomic scope" value="Eukaryota"/>
</dbReference>
<feature type="region of interest" description="Disordered" evidence="1">
    <location>
        <begin position="127"/>
        <end position="162"/>
    </location>
</feature>
<dbReference type="HOGENOM" id="CLU_000454_0_0_1"/>
<dbReference type="Gene3D" id="1.25.40.10">
    <property type="entry name" value="Tetratricopeptide repeat domain"/>
    <property type="match status" value="1"/>
</dbReference>
<feature type="compositionally biased region" description="Basic and acidic residues" evidence="1">
    <location>
        <begin position="152"/>
        <end position="162"/>
    </location>
</feature>
<dbReference type="InterPro" id="IPR011990">
    <property type="entry name" value="TPR-like_helical_dom_sf"/>
</dbReference>
<dbReference type="GO" id="GO:0051307">
    <property type="term" value="P:meiotic chromosome separation"/>
    <property type="evidence" value="ECO:0007669"/>
    <property type="project" value="TreeGrafter"/>
</dbReference>
<dbReference type="VEuPathDB" id="FungiDB:UREG_01885"/>
<dbReference type="STRING" id="336963.C4JJS8"/>
<name>C4JJS8_UNCRE</name>
<dbReference type="MEROPS" id="C50.003"/>
<dbReference type="PANTHER" id="PTHR12792:SF0">
    <property type="entry name" value="SEPARIN"/>
    <property type="match status" value="1"/>
</dbReference>